<dbReference type="AlphaFoldDB" id="A0A0C9SJW0"/>
<sequence>MGFHLGNVPAWAAPMGSIAGSLCESTYLLDGGLCRQAALPQVGSSSGGLVTSYGYLPSTLPSLRTAGGHAGAIHSHSGKPQHR</sequence>
<accession>A0A0C9SJW0</accession>
<evidence type="ECO:0000313" key="1">
    <source>
        <dbReference type="EMBL" id="KII82671.1"/>
    </source>
</evidence>
<proteinExistence type="predicted"/>
<dbReference type="Proteomes" id="UP000053263">
    <property type="component" value="Unassembled WGS sequence"/>
</dbReference>
<gene>
    <name evidence="1" type="ORF">PLICRDRAFT_449333</name>
</gene>
<dbReference type="HOGENOM" id="CLU_2543520_0_0_1"/>
<evidence type="ECO:0000313" key="2">
    <source>
        <dbReference type="Proteomes" id="UP000053263"/>
    </source>
</evidence>
<reference evidence="1 2" key="1">
    <citation type="submission" date="2014-06" db="EMBL/GenBank/DDBJ databases">
        <title>Evolutionary Origins and Diversification of the Mycorrhizal Mutualists.</title>
        <authorList>
            <consortium name="DOE Joint Genome Institute"/>
            <consortium name="Mycorrhizal Genomics Consortium"/>
            <person name="Kohler A."/>
            <person name="Kuo A."/>
            <person name="Nagy L.G."/>
            <person name="Floudas D."/>
            <person name="Copeland A."/>
            <person name="Barry K.W."/>
            <person name="Cichocki N."/>
            <person name="Veneault-Fourrey C."/>
            <person name="LaButti K."/>
            <person name="Lindquist E.A."/>
            <person name="Lipzen A."/>
            <person name="Lundell T."/>
            <person name="Morin E."/>
            <person name="Murat C."/>
            <person name="Riley R."/>
            <person name="Ohm R."/>
            <person name="Sun H."/>
            <person name="Tunlid A."/>
            <person name="Henrissat B."/>
            <person name="Grigoriev I.V."/>
            <person name="Hibbett D.S."/>
            <person name="Martin F."/>
        </authorList>
    </citation>
    <scope>NUCLEOTIDE SEQUENCE [LARGE SCALE GENOMIC DNA]</scope>
    <source>
        <strain evidence="1 2">FD-325 SS-3</strain>
    </source>
</reference>
<name>A0A0C9SJW0_PLICR</name>
<organism evidence="1 2">
    <name type="scientific">Plicaturopsis crispa FD-325 SS-3</name>
    <dbReference type="NCBI Taxonomy" id="944288"/>
    <lineage>
        <taxon>Eukaryota</taxon>
        <taxon>Fungi</taxon>
        <taxon>Dikarya</taxon>
        <taxon>Basidiomycota</taxon>
        <taxon>Agaricomycotina</taxon>
        <taxon>Agaricomycetes</taxon>
        <taxon>Agaricomycetidae</taxon>
        <taxon>Amylocorticiales</taxon>
        <taxon>Amylocorticiaceae</taxon>
        <taxon>Plicatura</taxon>
        <taxon>Plicaturopsis crispa</taxon>
    </lineage>
</organism>
<protein>
    <submittedName>
        <fullName evidence="1">Uncharacterized protein</fullName>
    </submittedName>
</protein>
<dbReference type="EMBL" id="KN832782">
    <property type="protein sequence ID" value="KII82671.1"/>
    <property type="molecule type" value="Genomic_DNA"/>
</dbReference>
<keyword evidence="2" id="KW-1185">Reference proteome</keyword>